<feature type="compositionally biased region" description="Polar residues" evidence="1">
    <location>
        <begin position="20"/>
        <end position="42"/>
    </location>
</feature>
<feature type="compositionally biased region" description="Polar residues" evidence="1">
    <location>
        <begin position="393"/>
        <end position="421"/>
    </location>
</feature>
<dbReference type="Proteomes" id="UP000800200">
    <property type="component" value="Unassembled WGS sequence"/>
</dbReference>
<dbReference type="OrthoDB" id="5336565at2759"/>
<proteinExistence type="predicted"/>
<feature type="compositionally biased region" description="Basic residues" evidence="1">
    <location>
        <begin position="379"/>
        <end position="390"/>
    </location>
</feature>
<feature type="region of interest" description="Disordered" evidence="1">
    <location>
        <begin position="65"/>
        <end position="91"/>
    </location>
</feature>
<evidence type="ECO:0000313" key="3">
    <source>
        <dbReference type="Proteomes" id="UP000800200"/>
    </source>
</evidence>
<reference evidence="2" key="1">
    <citation type="journal article" date="2020" name="Stud. Mycol.">
        <title>101 Dothideomycetes genomes: a test case for predicting lifestyles and emergence of pathogens.</title>
        <authorList>
            <person name="Haridas S."/>
            <person name="Albert R."/>
            <person name="Binder M."/>
            <person name="Bloem J."/>
            <person name="Labutti K."/>
            <person name="Salamov A."/>
            <person name="Andreopoulos B."/>
            <person name="Baker S."/>
            <person name="Barry K."/>
            <person name="Bills G."/>
            <person name="Bluhm B."/>
            <person name="Cannon C."/>
            <person name="Castanera R."/>
            <person name="Culley D."/>
            <person name="Daum C."/>
            <person name="Ezra D."/>
            <person name="Gonzalez J."/>
            <person name="Henrissat B."/>
            <person name="Kuo A."/>
            <person name="Liang C."/>
            <person name="Lipzen A."/>
            <person name="Lutzoni F."/>
            <person name="Magnuson J."/>
            <person name="Mondo S."/>
            <person name="Nolan M."/>
            <person name="Ohm R."/>
            <person name="Pangilinan J."/>
            <person name="Park H.-J."/>
            <person name="Ramirez L."/>
            <person name="Alfaro M."/>
            <person name="Sun H."/>
            <person name="Tritt A."/>
            <person name="Yoshinaga Y."/>
            <person name="Zwiers L.-H."/>
            <person name="Turgeon B."/>
            <person name="Goodwin S."/>
            <person name="Spatafora J."/>
            <person name="Crous P."/>
            <person name="Grigoriev I."/>
        </authorList>
    </citation>
    <scope>NUCLEOTIDE SEQUENCE</scope>
    <source>
        <strain evidence="2">CBS 207.26</strain>
    </source>
</reference>
<keyword evidence="3" id="KW-1185">Reference proteome</keyword>
<organism evidence="2 3">
    <name type="scientific">Zopfia rhizophila CBS 207.26</name>
    <dbReference type="NCBI Taxonomy" id="1314779"/>
    <lineage>
        <taxon>Eukaryota</taxon>
        <taxon>Fungi</taxon>
        <taxon>Dikarya</taxon>
        <taxon>Ascomycota</taxon>
        <taxon>Pezizomycotina</taxon>
        <taxon>Dothideomycetes</taxon>
        <taxon>Dothideomycetes incertae sedis</taxon>
        <taxon>Zopfiaceae</taxon>
        <taxon>Zopfia</taxon>
    </lineage>
</organism>
<dbReference type="AlphaFoldDB" id="A0A6A6DTF6"/>
<gene>
    <name evidence="2" type="ORF">K469DRAFT_791755</name>
</gene>
<feature type="compositionally biased region" description="Low complexity" evidence="1">
    <location>
        <begin position="75"/>
        <end position="91"/>
    </location>
</feature>
<name>A0A6A6DTF6_9PEZI</name>
<sequence length="421" mass="47466">MPELQLSYPRKRHRLEPIQLNETSQLVSKKQRLSPPSGSQPPANIRLFARHGGLDLSDRRNIRSSLRSGKRSLISTSSTKPTTNTTDTKSTGVYNRDFQQHMVDYDVYPDEYEYPNGSVPAKPNHWEKVNQIFAQSQPSLSPFQFTNKEFRKLKRADAHAAKEKQVSESVIPIIKGKIRDAKCRLGEISFTNLNPLTDSALKFKPGNPNIYYNTRPEQLSQKVRNKLSSKIIPSTQHNLPLAPNFFLAIKEPDGSAAMYTSHITPPHSPRGRPEYHMTQLNSFTITSNKNNYIEELQANKAIKQANKRANYVEPKASAGNAGASPALSFVTTVSETEAYTISQESQTFLNNNINTREDFEESDSLIEKFINYTLLAKRSSKRSKRQRKRRNADISSSARHSNKSTIIPNSQDSAASNVTTK</sequence>
<evidence type="ECO:0000256" key="1">
    <source>
        <dbReference type="SAM" id="MobiDB-lite"/>
    </source>
</evidence>
<accession>A0A6A6DTF6</accession>
<protein>
    <submittedName>
        <fullName evidence="2">Uncharacterized protein</fullName>
    </submittedName>
</protein>
<dbReference type="EMBL" id="ML994652">
    <property type="protein sequence ID" value="KAF2181468.1"/>
    <property type="molecule type" value="Genomic_DNA"/>
</dbReference>
<feature type="region of interest" description="Disordered" evidence="1">
    <location>
        <begin position="379"/>
        <end position="421"/>
    </location>
</feature>
<evidence type="ECO:0000313" key="2">
    <source>
        <dbReference type="EMBL" id="KAF2181468.1"/>
    </source>
</evidence>
<feature type="region of interest" description="Disordered" evidence="1">
    <location>
        <begin position="1"/>
        <end position="43"/>
    </location>
</feature>